<dbReference type="OrthoDB" id="1752139at2759"/>
<dbReference type="Proteomes" id="UP000235220">
    <property type="component" value="Chromosome 13"/>
</dbReference>
<reference evidence="2" key="1">
    <citation type="submission" date="2025-08" db="UniProtKB">
        <authorList>
            <consortium name="RefSeq"/>
        </authorList>
    </citation>
    <scope>IDENTIFICATION</scope>
    <source>
        <tissue evidence="2">Leaves</tissue>
    </source>
</reference>
<name>A0A2I4GKH5_JUGRE</name>
<organism evidence="1 2">
    <name type="scientific">Juglans regia</name>
    <name type="common">English walnut</name>
    <dbReference type="NCBI Taxonomy" id="51240"/>
    <lineage>
        <taxon>Eukaryota</taxon>
        <taxon>Viridiplantae</taxon>
        <taxon>Streptophyta</taxon>
        <taxon>Embryophyta</taxon>
        <taxon>Tracheophyta</taxon>
        <taxon>Spermatophyta</taxon>
        <taxon>Magnoliopsida</taxon>
        <taxon>eudicotyledons</taxon>
        <taxon>Gunneridae</taxon>
        <taxon>Pentapetalae</taxon>
        <taxon>rosids</taxon>
        <taxon>fabids</taxon>
        <taxon>Fagales</taxon>
        <taxon>Juglandaceae</taxon>
        <taxon>Juglans</taxon>
    </lineage>
</organism>
<evidence type="ECO:0000313" key="1">
    <source>
        <dbReference type="Proteomes" id="UP000235220"/>
    </source>
</evidence>
<dbReference type="AlphaFoldDB" id="A0A2I4GKH5"/>
<sequence>MEAYDGSKDSLEHLETFKVHMTLHGFPSEVASRAFPLTLKRVARPWFGSLWPGTVGSFNELARLFLTQFMASRTRRRPAAYLLTVKQRDDKSLKSYLSRFNKERMTMDDQDEKITLAALLGGIWPRNPFMTEITRKTPATLREFMDRADGYINGEDTLRVLTAPSRSDLESADKKTAD</sequence>
<dbReference type="RefSeq" id="XP_018844396.1">
    <property type="nucleotide sequence ID" value="XM_018988851.1"/>
</dbReference>
<gene>
    <name evidence="2" type="primary">LOC109008661</name>
</gene>
<protein>
    <submittedName>
        <fullName evidence="2">Uncharacterized protein LOC109008661</fullName>
    </submittedName>
</protein>
<dbReference type="PANTHER" id="PTHR33223:SF10">
    <property type="entry name" value="AMINOTRANSFERASE-LIKE PLANT MOBILE DOMAIN-CONTAINING PROTEIN"/>
    <property type="match status" value="1"/>
</dbReference>
<accession>A0A2I4GKH5</accession>
<dbReference type="KEGG" id="jre:109008661"/>
<dbReference type="Gramene" id="Jr13_16850_p1">
    <property type="protein sequence ID" value="cds.Jr13_16850_p1"/>
    <property type="gene ID" value="Jr13_16850"/>
</dbReference>
<evidence type="ECO:0000313" key="2">
    <source>
        <dbReference type="RefSeq" id="XP_018844396.1"/>
    </source>
</evidence>
<proteinExistence type="predicted"/>
<dbReference type="InterPro" id="IPR005162">
    <property type="entry name" value="Retrotrans_gag_dom"/>
</dbReference>
<dbReference type="PANTHER" id="PTHR33223">
    <property type="entry name" value="CCHC-TYPE DOMAIN-CONTAINING PROTEIN"/>
    <property type="match status" value="1"/>
</dbReference>
<dbReference type="GeneID" id="109008661"/>
<dbReference type="Pfam" id="PF03732">
    <property type="entry name" value="Retrotrans_gag"/>
    <property type="match status" value="1"/>
</dbReference>
<keyword evidence="1" id="KW-1185">Reference proteome</keyword>